<name>A0AA88YW81_PINIB</name>
<dbReference type="PANTHER" id="PTHR31198">
    <property type="entry name" value="COILED-COIL DOMAIN-CONTAINING PROTEIN 84"/>
    <property type="match status" value="1"/>
</dbReference>
<dbReference type="EMBL" id="VSWD01000002">
    <property type="protein sequence ID" value="KAK3107737.1"/>
    <property type="molecule type" value="Genomic_DNA"/>
</dbReference>
<dbReference type="Proteomes" id="UP001186944">
    <property type="component" value="Unassembled WGS sequence"/>
</dbReference>
<accession>A0AA88YW81</accession>
<proteinExistence type="predicted"/>
<organism evidence="1 2">
    <name type="scientific">Pinctada imbricata</name>
    <name type="common">Atlantic pearl-oyster</name>
    <name type="synonym">Pinctada martensii</name>
    <dbReference type="NCBI Taxonomy" id="66713"/>
    <lineage>
        <taxon>Eukaryota</taxon>
        <taxon>Metazoa</taxon>
        <taxon>Spiralia</taxon>
        <taxon>Lophotrochozoa</taxon>
        <taxon>Mollusca</taxon>
        <taxon>Bivalvia</taxon>
        <taxon>Autobranchia</taxon>
        <taxon>Pteriomorphia</taxon>
        <taxon>Pterioida</taxon>
        <taxon>Pterioidea</taxon>
        <taxon>Pteriidae</taxon>
        <taxon>Pinctada</taxon>
    </lineage>
</organism>
<dbReference type="AlphaFoldDB" id="A0AA88YW81"/>
<dbReference type="InterPro" id="IPR028015">
    <property type="entry name" value="CCDC84-like"/>
</dbReference>
<protein>
    <submittedName>
        <fullName evidence="1">Uncharacterized protein</fullName>
    </submittedName>
</protein>
<dbReference type="Pfam" id="PF14968">
    <property type="entry name" value="CCDC84"/>
    <property type="match status" value="1"/>
</dbReference>
<sequence>MPNDASQRMVHREDLSTMLSEISGENTADSFRGFTLLTIQDARITLDRPVIEGPDFERESKFWCYFCTEEISKHLVLDVCVLKFGGLLEHIACLEHKKKMYGFFYDNRVDETQRHPDLFFLQTEQLKR</sequence>
<reference evidence="1" key="1">
    <citation type="submission" date="2019-08" db="EMBL/GenBank/DDBJ databases">
        <title>The improved chromosome-level genome for the pearl oyster Pinctada fucata martensii using PacBio sequencing and Hi-C.</title>
        <authorList>
            <person name="Zheng Z."/>
        </authorList>
    </citation>
    <scope>NUCLEOTIDE SEQUENCE</scope>
    <source>
        <strain evidence="1">ZZ-2019</strain>
        <tissue evidence="1">Adductor muscle</tissue>
    </source>
</reference>
<comment type="caution">
    <text evidence="1">The sequence shown here is derived from an EMBL/GenBank/DDBJ whole genome shotgun (WGS) entry which is preliminary data.</text>
</comment>
<dbReference type="PANTHER" id="PTHR31198:SF1">
    <property type="entry name" value="CENTROSOMAL AT-AC SPLICING FACTOR"/>
    <property type="match status" value="1"/>
</dbReference>
<evidence type="ECO:0000313" key="2">
    <source>
        <dbReference type="Proteomes" id="UP001186944"/>
    </source>
</evidence>
<gene>
    <name evidence="1" type="ORF">FSP39_021181</name>
</gene>
<keyword evidence="2" id="KW-1185">Reference proteome</keyword>
<evidence type="ECO:0000313" key="1">
    <source>
        <dbReference type="EMBL" id="KAK3107737.1"/>
    </source>
</evidence>